<keyword evidence="4" id="KW-1134">Transmembrane beta strand</keyword>
<keyword evidence="3" id="KW-0813">Transport</keyword>
<dbReference type="GO" id="GO:0015288">
    <property type="term" value="F:porin activity"/>
    <property type="evidence" value="ECO:0007669"/>
    <property type="project" value="UniProtKB-KW"/>
</dbReference>
<keyword evidence="10" id="KW-0998">Cell outer membrane</keyword>
<dbReference type="RefSeq" id="WP_148059267.1">
    <property type="nucleotide sequence ID" value="NZ_RKHR01000003.1"/>
</dbReference>
<dbReference type="SUPFAM" id="SSF56935">
    <property type="entry name" value="Porins"/>
    <property type="match status" value="1"/>
</dbReference>
<feature type="signal peptide" evidence="11">
    <location>
        <begin position="1"/>
        <end position="23"/>
    </location>
</feature>
<proteinExistence type="predicted"/>
<feature type="chain" id="PRO_5018077896" evidence="11">
    <location>
        <begin position="24"/>
        <end position="371"/>
    </location>
</feature>
<evidence type="ECO:0000259" key="12">
    <source>
        <dbReference type="Pfam" id="PF13609"/>
    </source>
</evidence>
<dbReference type="InterPro" id="IPR023614">
    <property type="entry name" value="Porin_dom_sf"/>
</dbReference>
<evidence type="ECO:0000256" key="2">
    <source>
        <dbReference type="ARBA" id="ARBA00011233"/>
    </source>
</evidence>
<evidence type="ECO:0000313" key="13">
    <source>
        <dbReference type="EMBL" id="ROS04625.1"/>
    </source>
</evidence>
<gene>
    <name evidence="13" type="ORF">EDC56_0131</name>
</gene>
<evidence type="ECO:0000256" key="3">
    <source>
        <dbReference type="ARBA" id="ARBA00022448"/>
    </source>
</evidence>
<dbReference type="AlphaFoldDB" id="A0A3N2DZA7"/>
<protein>
    <submittedName>
        <fullName evidence="13">Putative porin</fullName>
    </submittedName>
</protein>
<comment type="caution">
    <text evidence="13">The sequence shown here is derived from an EMBL/GenBank/DDBJ whole genome shotgun (WGS) entry which is preliminary data.</text>
</comment>
<dbReference type="InterPro" id="IPR033900">
    <property type="entry name" value="Gram_neg_porin_domain"/>
</dbReference>
<comment type="subcellular location">
    <subcellularLocation>
        <location evidence="1">Cell outer membrane</location>
        <topology evidence="1">Multi-pass membrane protein</topology>
    </subcellularLocation>
</comment>
<dbReference type="EMBL" id="RKHR01000003">
    <property type="protein sequence ID" value="ROS04625.1"/>
    <property type="molecule type" value="Genomic_DNA"/>
</dbReference>
<evidence type="ECO:0000256" key="8">
    <source>
        <dbReference type="ARBA" id="ARBA00023114"/>
    </source>
</evidence>
<reference evidence="13 14" key="1">
    <citation type="submission" date="2018-11" db="EMBL/GenBank/DDBJ databases">
        <title>Genomic Encyclopedia of Type Strains, Phase IV (KMG-IV): sequencing the most valuable type-strain genomes for metagenomic binning, comparative biology and taxonomic classification.</title>
        <authorList>
            <person name="Goeker M."/>
        </authorList>
    </citation>
    <scope>NUCLEOTIDE SEQUENCE [LARGE SCALE GENOMIC DNA]</scope>
    <source>
        <strain evidence="13 14">DSM 100316</strain>
    </source>
</reference>
<keyword evidence="9" id="KW-0472">Membrane</keyword>
<keyword evidence="14" id="KW-1185">Reference proteome</keyword>
<keyword evidence="7" id="KW-0406">Ion transport</keyword>
<accession>A0A3N2DZA7</accession>
<evidence type="ECO:0000256" key="6">
    <source>
        <dbReference type="ARBA" id="ARBA00022729"/>
    </source>
</evidence>
<evidence type="ECO:0000256" key="10">
    <source>
        <dbReference type="ARBA" id="ARBA00023237"/>
    </source>
</evidence>
<evidence type="ECO:0000256" key="7">
    <source>
        <dbReference type="ARBA" id="ARBA00023065"/>
    </source>
</evidence>
<evidence type="ECO:0000313" key="14">
    <source>
        <dbReference type="Proteomes" id="UP000275394"/>
    </source>
</evidence>
<feature type="domain" description="Porin" evidence="12">
    <location>
        <begin position="12"/>
        <end position="338"/>
    </location>
</feature>
<dbReference type="Proteomes" id="UP000275394">
    <property type="component" value="Unassembled WGS sequence"/>
</dbReference>
<sequence length="371" mass="41963">MKNITKIRSLLLALPLVSAAAIAEDKDTEDMNPLWEYWAKNPSSVVVYGRAEVFLNSNHGYNKINDNYEIDDYGDGEFSQTEVNTLSSRFGVKGELPTMIETLKIVYKYEVGVGKELYSRNQAVGIKSSIWGEVMAGRHDSALKKTVKSKLTNLTTDLFHNFPGADYEYSLMGKNRLDHMVGYKSPTLKDFDYFMTLSPEEETETGDGKSTGLSQALSYTSKDLGIYLLFAADRNIANRDINRIILQYVTGKFYYTAVVQESEAHKELATNTQDDDQYAILFNAAYSNKRSIYKMQLSESRETDNELIFTSESLKQNATKSRQLTLGYDYLLTDVITLSSYISARNYSYVSGYDGNEETDKIAGVGIWFKF</sequence>
<evidence type="ECO:0000256" key="1">
    <source>
        <dbReference type="ARBA" id="ARBA00004571"/>
    </source>
</evidence>
<dbReference type="Gene3D" id="2.40.160.10">
    <property type="entry name" value="Porin"/>
    <property type="match status" value="1"/>
</dbReference>
<dbReference type="InterPro" id="IPR050298">
    <property type="entry name" value="Gram-neg_bact_OMP"/>
</dbReference>
<name>A0A3N2DZA7_9GAMM</name>
<dbReference type="Pfam" id="PF13609">
    <property type="entry name" value="Porin_4"/>
    <property type="match status" value="1"/>
</dbReference>
<comment type="subunit">
    <text evidence="2">Homotrimer.</text>
</comment>
<dbReference type="PANTHER" id="PTHR34501">
    <property type="entry name" value="PROTEIN YDDL-RELATED"/>
    <property type="match status" value="1"/>
</dbReference>
<dbReference type="OrthoDB" id="8173690at2"/>
<organism evidence="13 14">
    <name type="scientific">Sinobacterium caligoides</name>
    <dbReference type="NCBI Taxonomy" id="933926"/>
    <lineage>
        <taxon>Bacteria</taxon>
        <taxon>Pseudomonadati</taxon>
        <taxon>Pseudomonadota</taxon>
        <taxon>Gammaproteobacteria</taxon>
        <taxon>Cellvibrionales</taxon>
        <taxon>Spongiibacteraceae</taxon>
        <taxon>Sinobacterium</taxon>
    </lineage>
</organism>
<evidence type="ECO:0000256" key="4">
    <source>
        <dbReference type="ARBA" id="ARBA00022452"/>
    </source>
</evidence>
<evidence type="ECO:0000256" key="9">
    <source>
        <dbReference type="ARBA" id="ARBA00023136"/>
    </source>
</evidence>
<evidence type="ECO:0000256" key="11">
    <source>
        <dbReference type="SAM" id="SignalP"/>
    </source>
</evidence>
<keyword evidence="5" id="KW-0812">Transmembrane</keyword>
<dbReference type="GO" id="GO:0046930">
    <property type="term" value="C:pore complex"/>
    <property type="evidence" value="ECO:0007669"/>
    <property type="project" value="UniProtKB-KW"/>
</dbReference>
<dbReference type="PANTHER" id="PTHR34501:SF9">
    <property type="entry name" value="MAJOR OUTER MEMBRANE PROTEIN P.IA"/>
    <property type="match status" value="1"/>
</dbReference>
<evidence type="ECO:0000256" key="5">
    <source>
        <dbReference type="ARBA" id="ARBA00022692"/>
    </source>
</evidence>
<keyword evidence="8" id="KW-0626">Porin</keyword>
<dbReference type="GO" id="GO:0006811">
    <property type="term" value="P:monoatomic ion transport"/>
    <property type="evidence" value="ECO:0007669"/>
    <property type="project" value="UniProtKB-KW"/>
</dbReference>
<keyword evidence="6 11" id="KW-0732">Signal</keyword>